<proteinExistence type="inferred from homology"/>
<evidence type="ECO:0000256" key="2">
    <source>
        <dbReference type="ARBA" id="ARBA00022741"/>
    </source>
</evidence>
<keyword evidence="4" id="KW-0347">Helicase</keyword>
<dbReference type="InterPro" id="IPR014720">
    <property type="entry name" value="dsRBD_dom"/>
</dbReference>
<keyword evidence="2" id="KW-0547">Nucleotide-binding</keyword>
<dbReference type="InterPro" id="IPR047187">
    <property type="entry name" value="SF1_C_Upf1"/>
</dbReference>
<dbReference type="Pfam" id="PF13087">
    <property type="entry name" value="AAA_12"/>
    <property type="match status" value="1"/>
</dbReference>
<evidence type="ECO:0000256" key="1">
    <source>
        <dbReference type="ARBA" id="ARBA00007913"/>
    </source>
</evidence>
<feature type="compositionally biased region" description="Low complexity" evidence="7">
    <location>
        <begin position="55"/>
        <end position="69"/>
    </location>
</feature>
<protein>
    <recommendedName>
        <fullName evidence="8">DRBM domain-containing protein</fullName>
    </recommendedName>
</protein>
<organism evidence="9 10">
    <name type="scientific">Vitrella brassicaformis (strain CCMP3155)</name>
    <dbReference type="NCBI Taxonomy" id="1169540"/>
    <lineage>
        <taxon>Eukaryota</taxon>
        <taxon>Sar</taxon>
        <taxon>Alveolata</taxon>
        <taxon>Colpodellida</taxon>
        <taxon>Vitrellaceae</taxon>
        <taxon>Vitrella</taxon>
    </lineage>
</organism>
<keyword evidence="6" id="KW-0694">RNA-binding</keyword>
<keyword evidence="5" id="KW-0067">ATP-binding</keyword>
<name>A0A0G4GSS9_VITBC</name>
<dbReference type="PhylomeDB" id="A0A0G4GSS9"/>
<keyword evidence="10" id="KW-1185">Reference proteome</keyword>
<dbReference type="GO" id="GO:0005694">
    <property type="term" value="C:chromosome"/>
    <property type="evidence" value="ECO:0007669"/>
    <property type="project" value="UniProtKB-ARBA"/>
</dbReference>
<dbReference type="OMA" id="RDPRRMN"/>
<dbReference type="GO" id="GO:0016787">
    <property type="term" value="F:hydrolase activity"/>
    <property type="evidence" value="ECO:0007669"/>
    <property type="project" value="UniProtKB-KW"/>
</dbReference>
<dbReference type="SUPFAM" id="SSF52540">
    <property type="entry name" value="P-loop containing nucleoside triphosphate hydrolases"/>
    <property type="match status" value="1"/>
</dbReference>
<evidence type="ECO:0000256" key="6">
    <source>
        <dbReference type="PROSITE-ProRule" id="PRU00266"/>
    </source>
</evidence>
<evidence type="ECO:0000256" key="3">
    <source>
        <dbReference type="ARBA" id="ARBA00022801"/>
    </source>
</evidence>
<feature type="region of interest" description="Disordered" evidence="7">
    <location>
        <begin position="34"/>
        <end position="69"/>
    </location>
</feature>
<evidence type="ECO:0000256" key="4">
    <source>
        <dbReference type="ARBA" id="ARBA00022806"/>
    </source>
</evidence>
<dbReference type="InterPro" id="IPR027417">
    <property type="entry name" value="P-loop_NTPase"/>
</dbReference>
<evidence type="ECO:0000256" key="5">
    <source>
        <dbReference type="ARBA" id="ARBA00022840"/>
    </source>
</evidence>
<gene>
    <name evidence="9" type="ORF">Vbra_18646</name>
</gene>
<dbReference type="CDD" id="cd18808">
    <property type="entry name" value="SF1_C_Upf1"/>
    <property type="match status" value="1"/>
</dbReference>
<dbReference type="InterPro" id="IPR041679">
    <property type="entry name" value="DNA2/NAM7-like_C"/>
</dbReference>
<dbReference type="GO" id="GO:0003723">
    <property type="term" value="F:RNA binding"/>
    <property type="evidence" value="ECO:0007669"/>
    <property type="project" value="UniProtKB-UniRule"/>
</dbReference>
<sequence>MRLRAILSAFRDLFSPDQLSARAARPALQWCTRGRRHQSSSVQQQQLPPLPPSPAALTRPSASGIDVATPPAATPLSSAFDLEAMYRCAVDVENVLVAYTIRLQCLQANVGVGVGGRGGGVLAVEAHERVDKGRRGGFTHTITWHITGRANQKIAVSGEGANKREARRHAARQVLHRTWRMQGCEPEAEELSQLTRWMANNLRLRLRAEETQDREISGGQHVCRVQWRIPTADEGLGQLEAHGQGTTAGDAEVQALKNMYMQACKFKSVVLSDIAVRQTADKEERMRQEATRKAANHAASLSSGISPSRLSRKDAGEVNKEHQLITQRLQIEPVWSEVAHDAGYRALLEWKWKNLAGRTNAMTASGIGGSKAVARAEAAIKMLHQTGLQAAIDPQHRAEATAIKEALLRQDMADAVNRTCSLIHGSPPHTWAIFLPHVWRMLLAHVSLLEADALPNGPLPPLVQNVMVAIKTAANDRDGGRVMGVDVWESLLDECPAISARSTSLANRVLDQLVHVPFSPDCFPDLHAYDYFRSMRGLMAFERTEELQQRVDEKRTFYPDACLVMSCEEAVYPMVRLHTFIQDGTQLRKFAEQPLREGDILCLMPTRAKTQDPWGSCFFCRVTSLVKDGGSLVVNLKCASEEPFWDPALISHDEYSVYHIASHVSWLRMTQAIKALAAKRMPPLQGEPPFRYQPEMRLLLLSPTHQHAPTVAQGVSMPEDLRQHMSYEGFRGHPFWEGRSKDGASFETQLWQNMHNNTRRETLKAGKEMQTAASEISDHLATHEEASTAAAASDEGAPLQCPEGLLRNLGVSMPLTEPQQRAVQSALTNRLTLVQGPPGTGKTHTACAIIDAWKRLDSSQRILAVADSNIAADNISAGLRKRSIASLRVGAFRDSDLHDDAIKDMRGYDQYVELRRSGRREEANARRFLLIKEAVRRHTIIIATCIGSGHEMFDEVTFSKVLIDECAQAIEPSSLVPLGRGVDQIVLIGDQKQLPPTILCESAAARGLEVSLFERLLNSNVTEAIMLETQRRMHRSIADFPNRHFYDGRLKDAGVGDDERPPIAGLHWPQGGQCRVALVDVAGCGEEASGTSRANRREIAPLLRVLVQALEHRSVEPTEIGVLTPYVAQKRLLIDALRDMQAGISTSSAWLQGALSGVQVDTIDGFQGMEKDIILFSAVRANAAGALGFLRDPRRMNVMLTRARRGLVVFGDVSTLRQDSRDWGPWVQWAGERGAVIRDGRMDEAFLAA</sequence>
<dbReference type="Proteomes" id="UP000041254">
    <property type="component" value="Unassembled WGS sequence"/>
</dbReference>
<evidence type="ECO:0000256" key="7">
    <source>
        <dbReference type="SAM" id="MobiDB-lite"/>
    </source>
</evidence>
<dbReference type="AlphaFoldDB" id="A0A0G4GSS9"/>
<dbReference type="PANTHER" id="PTHR43788:SF8">
    <property type="entry name" value="DNA-BINDING PROTEIN SMUBP-2"/>
    <property type="match status" value="1"/>
</dbReference>
<dbReference type="InterPro" id="IPR050534">
    <property type="entry name" value="Coronavir_polyprotein_1ab"/>
</dbReference>
<feature type="domain" description="DRBM" evidence="8">
    <location>
        <begin position="157"/>
        <end position="180"/>
    </location>
</feature>
<dbReference type="STRING" id="1169540.A0A0G4GSS9"/>
<evidence type="ECO:0000313" key="10">
    <source>
        <dbReference type="Proteomes" id="UP000041254"/>
    </source>
</evidence>
<dbReference type="FunFam" id="3.40.50.300:FF:000326">
    <property type="entry name" value="P-loop containing nucleoside triphosphate hydrolase"/>
    <property type="match status" value="1"/>
</dbReference>
<comment type="similarity">
    <text evidence="1">Belongs to the DNA2/NAM7 helicase family.</text>
</comment>
<dbReference type="EMBL" id="CDMY01000791">
    <property type="protein sequence ID" value="CEM33748.1"/>
    <property type="molecule type" value="Genomic_DNA"/>
</dbReference>
<dbReference type="InterPro" id="IPR041677">
    <property type="entry name" value="DNA2/NAM7_AAA_11"/>
</dbReference>
<dbReference type="VEuPathDB" id="CryptoDB:Vbra_18646"/>
<feature type="region of interest" description="Disordered" evidence="7">
    <location>
        <begin position="293"/>
        <end position="318"/>
    </location>
</feature>
<reference evidence="9 10" key="1">
    <citation type="submission" date="2014-11" db="EMBL/GenBank/DDBJ databases">
        <authorList>
            <person name="Zhu J."/>
            <person name="Qi W."/>
            <person name="Song R."/>
        </authorList>
    </citation>
    <scope>NUCLEOTIDE SEQUENCE [LARGE SCALE GENOMIC DNA]</scope>
</reference>
<dbReference type="Pfam" id="PF13086">
    <property type="entry name" value="AAA_11"/>
    <property type="match status" value="2"/>
</dbReference>
<dbReference type="Gene3D" id="3.40.50.300">
    <property type="entry name" value="P-loop containing nucleotide triphosphate hydrolases"/>
    <property type="match status" value="2"/>
</dbReference>
<dbReference type="OrthoDB" id="6513042at2759"/>
<evidence type="ECO:0000313" key="9">
    <source>
        <dbReference type="EMBL" id="CEM33748.1"/>
    </source>
</evidence>
<keyword evidence="3" id="KW-0378">Hydrolase</keyword>
<accession>A0A0G4GSS9</accession>
<feature type="compositionally biased region" description="Low complexity" evidence="7">
    <location>
        <begin position="300"/>
        <end position="309"/>
    </location>
</feature>
<evidence type="ECO:0000259" key="8">
    <source>
        <dbReference type="PROSITE" id="PS50137"/>
    </source>
</evidence>
<dbReference type="PROSITE" id="PS50137">
    <property type="entry name" value="DS_RBD"/>
    <property type="match status" value="1"/>
</dbReference>
<dbReference type="GO" id="GO:0043139">
    <property type="term" value="F:5'-3' DNA helicase activity"/>
    <property type="evidence" value="ECO:0007669"/>
    <property type="project" value="TreeGrafter"/>
</dbReference>
<dbReference type="InParanoid" id="A0A0G4GSS9"/>
<dbReference type="GO" id="GO:0005524">
    <property type="term" value="F:ATP binding"/>
    <property type="evidence" value="ECO:0007669"/>
    <property type="project" value="UniProtKB-KW"/>
</dbReference>
<dbReference type="PANTHER" id="PTHR43788">
    <property type="entry name" value="DNA2/NAM7 HELICASE FAMILY MEMBER"/>
    <property type="match status" value="1"/>
</dbReference>